<sequence>MVVKFFCKGSLLFRFVTLLKGPKGPTFLPLREMRC</sequence>
<organism evidence="1">
    <name type="scientific">Medicago truncatula</name>
    <name type="common">Barrel medic</name>
    <name type="synonym">Medicago tribuloides</name>
    <dbReference type="NCBI Taxonomy" id="3880"/>
    <lineage>
        <taxon>Eukaryota</taxon>
        <taxon>Viridiplantae</taxon>
        <taxon>Streptophyta</taxon>
        <taxon>Embryophyta</taxon>
        <taxon>Tracheophyta</taxon>
        <taxon>Spermatophyta</taxon>
        <taxon>Magnoliopsida</taxon>
        <taxon>eudicotyledons</taxon>
        <taxon>Gunneridae</taxon>
        <taxon>Pentapetalae</taxon>
        <taxon>rosids</taxon>
        <taxon>fabids</taxon>
        <taxon>Fabales</taxon>
        <taxon>Fabaceae</taxon>
        <taxon>Papilionoideae</taxon>
        <taxon>50 kb inversion clade</taxon>
        <taxon>NPAAA clade</taxon>
        <taxon>Hologalegina</taxon>
        <taxon>IRL clade</taxon>
        <taxon>Trifolieae</taxon>
        <taxon>Medicago</taxon>
    </lineage>
</organism>
<evidence type="ECO:0000313" key="1">
    <source>
        <dbReference type="EMBL" id="AFK36167.1"/>
    </source>
</evidence>
<proteinExistence type="evidence at transcript level"/>
<name>I3S7C5_MEDTR</name>
<protein>
    <submittedName>
        <fullName evidence="1">Uncharacterized protein</fullName>
    </submittedName>
</protein>
<dbReference type="EMBL" id="BT136372">
    <property type="protein sequence ID" value="AFK36167.1"/>
    <property type="molecule type" value="mRNA"/>
</dbReference>
<dbReference type="AlphaFoldDB" id="I3S7C5"/>
<accession>I3S7C5</accession>
<reference evidence="1" key="1">
    <citation type="submission" date="2012-05" db="EMBL/GenBank/DDBJ databases">
        <authorList>
            <person name="Krishnakumar V."/>
            <person name="Cheung F."/>
            <person name="Xiao Y."/>
            <person name="Chan A."/>
            <person name="Moskal W.A."/>
            <person name="Town C.D."/>
        </authorList>
    </citation>
    <scope>NUCLEOTIDE SEQUENCE</scope>
</reference>